<dbReference type="PANTHER" id="PTHR24291">
    <property type="entry name" value="CYTOCHROME P450 FAMILY 4"/>
    <property type="match status" value="1"/>
</dbReference>
<comment type="caution">
    <text evidence="9">The sequence shown here is derived from an EMBL/GenBank/DDBJ whole genome shotgun (WGS) entry which is preliminary data.</text>
</comment>
<dbReference type="SUPFAM" id="SSF48264">
    <property type="entry name" value="Cytochrome P450"/>
    <property type="match status" value="1"/>
</dbReference>
<reference evidence="9" key="1">
    <citation type="submission" date="2020-07" db="EMBL/GenBank/DDBJ databases">
        <authorList>
            <person name="Pettersson B.M.F."/>
            <person name="Behra P.R.K."/>
            <person name="Ramesh M."/>
            <person name="Das S."/>
            <person name="Dasgupta S."/>
            <person name="Kirsebom L.A."/>
        </authorList>
    </citation>
    <scope>NUCLEOTIDE SEQUENCE</scope>
    <source>
        <strain evidence="9">DSM 44615</strain>
    </source>
</reference>
<keyword evidence="6 8" id="KW-0503">Monooxygenase</keyword>
<dbReference type="GO" id="GO:0016705">
    <property type="term" value="F:oxidoreductase activity, acting on paired donors, with incorporation or reduction of molecular oxygen"/>
    <property type="evidence" value="ECO:0007669"/>
    <property type="project" value="InterPro"/>
</dbReference>
<evidence type="ECO:0000256" key="2">
    <source>
        <dbReference type="ARBA" id="ARBA00022617"/>
    </source>
</evidence>
<evidence type="ECO:0000256" key="8">
    <source>
        <dbReference type="RuleBase" id="RU000461"/>
    </source>
</evidence>
<keyword evidence="10" id="KW-1185">Reference proteome</keyword>
<dbReference type="InterPro" id="IPR002403">
    <property type="entry name" value="Cyt_P450_E_grp-IV"/>
</dbReference>
<dbReference type="GO" id="GO:0004497">
    <property type="term" value="F:monooxygenase activity"/>
    <property type="evidence" value="ECO:0007669"/>
    <property type="project" value="UniProtKB-KW"/>
</dbReference>
<dbReference type="GO" id="GO:0020037">
    <property type="term" value="F:heme binding"/>
    <property type="evidence" value="ECO:0007669"/>
    <property type="project" value="InterPro"/>
</dbReference>
<dbReference type="EMBL" id="JACKSJ010000082">
    <property type="protein sequence ID" value="MCV7170330.1"/>
    <property type="molecule type" value="Genomic_DNA"/>
</dbReference>
<evidence type="ECO:0000256" key="3">
    <source>
        <dbReference type="ARBA" id="ARBA00022723"/>
    </source>
</evidence>
<evidence type="ECO:0000256" key="7">
    <source>
        <dbReference type="PIRSR" id="PIRSR602403-1"/>
    </source>
</evidence>
<dbReference type="InterPro" id="IPR036396">
    <property type="entry name" value="Cyt_P450_sf"/>
</dbReference>
<proteinExistence type="inferred from homology"/>
<dbReference type="Proteomes" id="UP001140293">
    <property type="component" value="Unassembled WGS sequence"/>
</dbReference>
<reference evidence="9" key="2">
    <citation type="journal article" date="2022" name="BMC Genomics">
        <title>Comparative genome analysis of mycobacteria focusing on tRNA and non-coding RNA.</title>
        <authorList>
            <person name="Behra P.R.K."/>
            <person name="Pettersson B.M.F."/>
            <person name="Ramesh M."/>
            <person name="Das S."/>
            <person name="Dasgupta S."/>
            <person name="Kirsebom L.A."/>
        </authorList>
    </citation>
    <scope>NUCLEOTIDE SEQUENCE</scope>
    <source>
        <strain evidence="9">DSM 44615</strain>
    </source>
</reference>
<comment type="similarity">
    <text evidence="1 8">Belongs to the cytochrome P450 family.</text>
</comment>
<name>A0A9X2YLG0_9MYCO</name>
<keyword evidence="4 8" id="KW-0560">Oxidoreductase</keyword>
<dbReference type="PRINTS" id="PR00385">
    <property type="entry name" value="P450"/>
</dbReference>
<dbReference type="InterPro" id="IPR050196">
    <property type="entry name" value="Cytochrome_P450_Monoox"/>
</dbReference>
<evidence type="ECO:0000256" key="6">
    <source>
        <dbReference type="ARBA" id="ARBA00023033"/>
    </source>
</evidence>
<dbReference type="Gene3D" id="1.10.630.10">
    <property type="entry name" value="Cytochrome P450"/>
    <property type="match status" value="1"/>
</dbReference>
<dbReference type="AlphaFoldDB" id="A0A9X2YLG0"/>
<dbReference type="InterPro" id="IPR017972">
    <property type="entry name" value="Cyt_P450_CS"/>
</dbReference>
<dbReference type="PROSITE" id="PS00086">
    <property type="entry name" value="CYTOCHROME_P450"/>
    <property type="match status" value="1"/>
</dbReference>
<protein>
    <submittedName>
        <fullName evidence="9">Cytochrome P450</fullName>
    </submittedName>
</protein>
<dbReference type="PRINTS" id="PR00465">
    <property type="entry name" value="EP450IV"/>
</dbReference>
<accession>A0A9X2YLG0</accession>
<keyword evidence="5 7" id="KW-0408">Iron</keyword>
<evidence type="ECO:0000313" key="9">
    <source>
        <dbReference type="EMBL" id="MCV7170330.1"/>
    </source>
</evidence>
<dbReference type="GO" id="GO:0005506">
    <property type="term" value="F:iron ion binding"/>
    <property type="evidence" value="ECO:0007669"/>
    <property type="project" value="InterPro"/>
</dbReference>
<evidence type="ECO:0000313" key="10">
    <source>
        <dbReference type="Proteomes" id="UP001140293"/>
    </source>
</evidence>
<feature type="binding site" description="axial binding residue" evidence="7">
    <location>
        <position position="413"/>
    </location>
    <ligand>
        <name>heme</name>
        <dbReference type="ChEBI" id="CHEBI:30413"/>
    </ligand>
    <ligandPart>
        <name>Fe</name>
        <dbReference type="ChEBI" id="CHEBI:18248"/>
    </ligandPart>
</feature>
<organism evidence="9 10">
    <name type="scientific">[Mycobacterium] manitobense</name>
    <dbReference type="NCBI Taxonomy" id="190147"/>
    <lineage>
        <taxon>Bacteria</taxon>
        <taxon>Bacillati</taxon>
        <taxon>Actinomycetota</taxon>
        <taxon>Actinomycetes</taxon>
        <taxon>Mycobacteriales</taxon>
        <taxon>Mycobacteriaceae</taxon>
        <taxon>Mycolicibacterium</taxon>
    </lineage>
</organism>
<keyword evidence="2 7" id="KW-0349">Heme</keyword>
<gene>
    <name evidence="9" type="ORF">H7I41_10420</name>
</gene>
<evidence type="ECO:0000256" key="1">
    <source>
        <dbReference type="ARBA" id="ARBA00010617"/>
    </source>
</evidence>
<keyword evidence="3 7" id="KW-0479">Metal-binding</keyword>
<sequence>MRFGVRWKGSRVGDQSARLASLPPVPDNPLPFAQRVRALRSFHTGIEQLRDAGGPVTRFTVGPRWLMPPVVAVTSPQGIRDILSNKDGSIDKTTRVFTEFCRVIGGNLFDLPHEAWLPRRRTLQPVFTKQQVRSFGGHMSAAAESVASTWRDGATIDLDAECRTLTLRALGHSVLGRDLTDHTDEVADPLRIAVTYVADRALKPLRTPAWLPTPRQRQARAASATLHRLAREILHTCRADPTTDAPLVQALIAATDPETGQTLSDREIAEELIVFLFAGHDTTATTLTYAMWQLGRNPDLQKKVAAEVDALPGRELEPGDIADLPYTVQVLREALRLCPPGPTGSRMTTRDVEVGGFRVERGTMLIFGRMAVQRDPTLWDDPLTFDPDRFTPEAMKSRDRWQYVPFGGGPRSCIGDHFAMLEATLGLATFIRRVEVTSLGDDFPVAVPFTMVADDHIWARVRRRESGASR</sequence>
<comment type="cofactor">
    <cofactor evidence="7">
        <name>heme</name>
        <dbReference type="ChEBI" id="CHEBI:30413"/>
    </cofactor>
</comment>
<evidence type="ECO:0000256" key="4">
    <source>
        <dbReference type="ARBA" id="ARBA00023002"/>
    </source>
</evidence>
<dbReference type="Pfam" id="PF00067">
    <property type="entry name" value="p450"/>
    <property type="match status" value="1"/>
</dbReference>
<dbReference type="InterPro" id="IPR001128">
    <property type="entry name" value="Cyt_P450"/>
</dbReference>
<evidence type="ECO:0000256" key="5">
    <source>
        <dbReference type="ARBA" id="ARBA00023004"/>
    </source>
</evidence>
<dbReference type="PANTHER" id="PTHR24291:SF50">
    <property type="entry name" value="BIFUNCTIONAL ALBAFLAVENONE MONOOXYGENASE_TERPENE SYNTHASE"/>
    <property type="match status" value="1"/>
</dbReference>